<gene>
    <name evidence="3" type="ORF">A2975_02870</name>
</gene>
<dbReference type="InterPro" id="IPR027954">
    <property type="entry name" value="Transcobalamin-like_C"/>
</dbReference>
<dbReference type="EMBL" id="MGHL01000018">
    <property type="protein sequence ID" value="OGM68773.1"/>
    <property type="molecule type" value="Genomic_DNA"/>
</dbReference>
<dbReference type="STRING" id="1802525.A2975_02870"/>
<keyword evidence="1" id="KW-0732">Signal</keyword>
<comment type="caution">
    <text evidence="3">The sequence shown here is derived from an EMBL/GenBank/DDBJ whole genome shotgun (WGS) entry which is preliminary data.</text>
</comment>
<reference evidence="3 4" key="1">
    <citation type="journal article" date="2016" name="Nat. Commun.">
        <title>Thousands of microbial genomes shed light on interconnected biogeochemical processes in an aquifer system.</title>
        <authorList>
            <person name="Anantharaman K."/>
            <person name="Brown C.T."/>
            <person name="Hug L.A."/>
            <person name="Sharon I."/>
            <person name="Castelle C.J."/>
            <person name="Probst A.J."/>
            <person name="Thomas B.C."/>
            <person name="Singh A."/>
            <person name="Wilkins M.J."/>
            <person name="Karaoz U."/>
            <person name="Brodie E.L."/>
            <person name="Williams K.H."/>
            <person name="Hubbard S.S."/>
            <person name="Banfield J.F."/>
        </authorList>
    </citation>
    <scope>NUCLEOTIDE SEQUENCE [LARGE SCALE GENOMIC DNA]</scope>
</reference>
<dbReference type="Proteomes" id="UP000178429">
    <property type="component" value="Unassembled WGS sequence"/>
</dbReference>
<sequence>MKRKIAFLLLLASLALGYFVYAGSVHNQRQAPNESVKPMGQQIELVLDYGDGRVDSYQKEFSEPTTVSNLLESVASEKQIELKIKQYDFGVFVESVGDKVGNAETAWIYFVNGVSGDVAADQKNLQVGDKVEWKYIKPK</sequence>
<evidence type="ECO:0000256" key="1">
    <source>
        <dbReference type="SAM" id="SignalP"/>
    </source>
</evidence>
<proteinExistence type="predicted"/>
<dbReference type="AlphaFoldDB" id="A0A1F8BXE4"/>
<dbReference type="Gene3D" id="2.170.130.30">
    <property type="match status" value="1"/>
</dbReference>
<organism evidence="3 4">
    <name type="scientific">Candidatus Woesebacteria bacterium RIFCSPLOWO2_01_FULL_44_14</name>
    <dbReference type="NCBI Taxonomy" id="1802525"/>
    <lineage>
        <taxon>Bacteria</taxon>
        <taxon>Candidatus Woeseibacteriota</taxon>
    </lineage>
</organism>
<name>A0A1F8BXE4_9BACT</name>
<accession>A0A1F8BXE4</accession>
<protein>
    <recommendedName>
        <fullName evidence="2">Transcobalamin-like C-terminal domain-containing protein</fullName>
    </recommendedName>
</protein>
<evidence type="ECO:0000313" key="3">
    <source>
        <dbReference type="EMBL" id="OGM68773.1"/>
    </source>
</evidence>
<feature type="signal peptide" evidence="1">
    <location>
        <begin position="1"/>
        <end position="22"/>
    </location>
</feature>
<feature type="chain" id="PRO_5009535056" description="Transcobalamin-like C-terminal domain-containing protein" evidence="1">
    <location>
        <begin position="23"/>
        <end position="139"/>
    </location>
</feature>
<evidence type="ECO:0000313" key="4">
    <source>
        <dbReference type="Proteomes" id="UP000178429"/>
    </source>
</evidence>
<feature type="domain" description="Transcobalamin-like C-terminal" evidence="2">
    <location>
        <begin position="81"/>
        <end position="136"/>
    </location>
</feature>
<dbReference type="Pfam" id="PF14478">
    <property type="entry name" value="DUF4430"/>
    <property type="match status" value="1"/>
</dbReference>
<evidence type="ECO:0000259" key="2">
    <source>
        <dbReference type="Pfam" id="PF14478"/>
    </source>
</evidence>